<dbReference type="AlphaFoldDB" id="A0A915EIV9"/>
<evidence type="ECO:0000313" key="3">
    <source>
        <dbReference type="Proteomes" id="UP000887574"/>
    </source>
</evidence>
<dbReference type="SUPFAM" id="SSF54236">
    <property type="entry name" value="Ubiquitin-like"/>
    <property type="match status" value="1"/>
</dbReference>
<dbReference type="Gene3D" id="3.40.525.10">
    <property type="entry name" value="CRAL-TRIO lipid binding domain"/>
    <property type="match status" value="1"/>
</dbReference>
<dbReference type="InterPro" id="IPR029071">
    <property type="entry name" value="Ubiquitin-like_domsf"/>
</dbReference>
<reference evidence="4" key="1">
    <citation type="submission" date="2022-11" db="UniProtKB">
        <authorList>
            <consortium name="WormBaseParasite"/>
        </authorList>
    </citation>
    <scope>IDENTIFICATION</scope>
</reference>
<dbReference type="Gene3D" id="3.10.20.90">
    <property type="entry name" value="Phosphatidylinositol 3-kinase Catalytic Subunit, Chain A, domain 1"/>
    <property type="match status" value="1"/>
</dbReference>
<feature type="domain" description="CRAL-TRIO" evidence="2">
    <location>
        <begin position="250"/>
        <end position="433"/>
    </location>
</feature>
<dbReference type="WBParaSite" id="jg68">
    <property type="protein sequence ID" value="jg68"/>
    <property type="gene ID" value="jg68"/>
</dbReference>
<dbReference type="CDD" id="cd00170">
    <property type="entry name" value="SEC14"/>
    <property type="match status" value="1"/>
</dbReference>
<dbReference type="InterPro" id="IPR058960">
    <property type="entry name" value="Ctg-1-like_C"/>
</dbReference>
<evidence type="ECO:0000256" key="1">
    <source>
        <dbReference type="SAM" id="MobiDB-lite"/>
    </source>
</evidence>
<dbReference type="PANTHER" id="PTHR47159">
    <property type="entry name" value="PROTEIN CBG07705-RELATED"/>
    <property type="match status" value="1"/>
</dbReference>
<dbReference type="Proteomes" id="UP000887574">
    <property type="component" value="Unplaced"/>
</dbReference>
<feature type="region of interest" description="Disordered" evidence="1">
    <location>
        <begin position="1"/>
        <end position="26"/>
    </location>
</feature>
<dbReference type="InterPro" id="IPR001251">
    <property type="entry name" value="CRAL-TRIO_dom"/>
</dbReference>
<dbReference type="SMART" id="SM00516">
    <property type="entry name" value="SEC14"/>
    <property type="match status" value="1"/>
</dbReference>
<evidence type="ECO:0000313" key="4">
    <source>
        <dbReference type="WBParaSite" id="jg68"/>
    </source>
</evidence>
<name>A0A915EIV9_9BILA</name>
<proteinExistence type="predicted"/>
<evidence type="ECO:0000259" key="2">
    <source>
        <dbReference type="PROSITE" id="PS50191"/>
    </source>
</evidence>
<feature type="compositionally biased region" description="Low complexity" evidence="1">
    <location>
        <begin position="8"/>
        <end position="26"/>
    </location>
</feature>
<dbReference type="SUPFAM" id="SSF52087">
    <property type="entry name" value="CRAL/TRIO domain"/>
    <property type="match status" value="1"/>
</dbReference>
<dbReference type="InterPro" id="IPR053302">
    <property type="entry name" value="CRAL-TRIO_domain"/>
</dbReference>
<dbReference type="InterPro" id="IPR036865">
    <property type="entry name" value="CRAL-TRIO_dom_sf"/>
</dbReference>
<sequence length="485" mass="55038">MNGHHQSSQKSNSSSSSRSSYNSSICAASPSNGGGALNGSSVNQEGFHLARVGLDDAVEVDTVNYKCIKVVNGDKMVNLIERALEKHMIDQTQVANYCLVQLLLMEVNSNCQTTKRSGEEQLAPSAKKLNKQREAICYVGVADIYDSDPVDHNALSKIVISEKQFNKNVSSKTTEKISKEELKLVEQLRSIVKEDLSPYYDTNFNLLRWIQGHSANTDEADLDDIAKRLRFHLKVRRSSWGLDKLAKEKRDHPIHKHWMYGITGESQTLDNVIVNIEQCGQTDYSGMSETFSIQDVLKARTKDLEDMLAAVMDLERRTGKQASILYVMDMSAIRYDKRLFTLVRGSLRTLSAYMSEHYVELIKYFVLVNVPSYISAVWMLAKPILPEKTRQKVRILSASNWREQILEVASFIPPENYFRNLEFDITSAEKLRVTAGKSIVITKELKKGQQLYWSILADGDFGMGIYYSQNKDHNDFEELEIAILF</sequence>
<organism evidence="3 4">
    <name type="scientific">Ditylenchus dipsaci</name>
    <dbReference type="NCBI Taxonomy" id="166011"/>
    <lineage>
        <taxon>Eukaryota</taxon>
        <taxon>Metazoa</taxon>
        <taxon>Ecdysozoa</taxon>
        <taxon>Nematoda</taxon>
        <taxon>Chromadorea</taxon>
        <taxon>Rhabditida</taxon>
        <taxon>Tylenchina</taxon>
        <taxon>Tylenchomorpha</taxon>
        <taxon>Sphaerularioidea</taxon>
        <taxon>Anguinidae</taxon>
        <taxon>Anguininae</taxon>
        <taxon>Ditylenchus</taxon>
    </lineage>
</organism>
<keyword evidence="3" id="KW-1185">Reference proteome</keyword>
<accession>A0A915EIV9</accession>
<dbReference type="Pfam" id="PF25883">
    <property type="entry name" value="F28H7_8_C"/>
    <property type="match status" value="1"/>
</dbReference>
<dbReference type="PANTHER" id="PTHR47159:SF5">
    <property type="entry name" value="CRAL-TRIO DOMAIN-CONTAINING PROTEIN"/>
    <property type="match status" value="1"/>
</dbReference>
<protein>
    <submittedName>
        <fullName evidence="4">CRAL-TRIO domain-containing protein</fullName>
    </submittedName>
</protein>
<dbReference type="Pfam" id="PF00650">
    <property type="entry name" value="CRAL_TRIO"/>
    <property type="match status" value="1"/>
</dbReference>
<dbReference type="PROSITE" id="PS50191">
    <property type="entry name" value="CRAL_TRIO"/>
    <property type="match status" value="1"/>
</dbReference>